<keyword evidence="3" id="KW-1185">Reference proteome</keyword>
<feature type="chain" id="PRO_5046044538" description="DUF4148 domain-containing protein" evidence="1">
    <location>
        <begin position="24"/>
        <end position="102"/>
    </location>
</feature>
<name>A0ABV6PSS6_9BURK</name>
<dbReference type="Proteomes" id="UP001589834">
    <property type="component" value="Unassembled WGS sequence"/>
</dbReference>
<dbReference type="RefSeq" id="WP_377481076.1">
    <property type="nucleotide sequence ID" value="NZ_JBHLTN010000011.1"/>
</dbReference>
<organism evidence="2 3">
    <name type="scientific">Ottowia pentelensis</name>
    <dbReference type="NCBI Taxonomy" id="511108"/>
    <lineage>
        <taxon>Bacteria</taxon>
        <taxon>Pseudomonadati</taxon>
        <taxon>Pseudomonadota</taxon>
        <taxon>Betaproteobacteria</taxon>
        <taxon>Burkholderiales</taxon>
        <taxon>Comamonadaceae</taxon>
        <taxon>Ottowia</taxon>
    </lineage>
</organism>
<reference evidence="2 3" key="1">
    <citation type="submission" date="2024-09" db="EMBL/GenBank/DDBJ databases">
        <authorList>
            <person name="Sun Q."/>
            <person name="Mori K."/>
        </authorList>
    </citation>
    <scope>NUCLEOTIDE SEQUENCE [LARGE SCALE GENOMIC DNA]</scope>
    <source>
        <strain evidence="2 3">NCAIM B.02336</strain>
    </source>
</reference>
<evidence type="ECO:0008006" key="4">
    <source>
        <dbReference type="Google" id="ProtNLM"/>
    </source>
</evidence>
<protein>
    <recommendedName>
        <fullName evidence="4">DUF4148 domain-containing protein</fullName>
    </recommendedName>
</protein>
<feature type="signal peptide" evidence="1">
    <location>
        <begin position="1"/>
        <end position="23"/>
    </location>
</feature>
<gene>
    <name evidence="2" type="ORF">ACFFGG_06145</name>
</gene>
<evidence type="ECO:0000313" key="3">
    <source>
        <dbReference type="Proteomes" id="UP001589834"/>
    </source>
</evidence>
<keyword evidence="1" id="KW-0732">Signal</keyword>
<accession>A0ABV6PSS6</accession>
<sequence>MTKFNASIAAAAAALLLSGNAFAASLQPAAGEAPFADTAIALSSSAQRPDVRAAAGEMPASGELSAVALQAEPASTLTRAEVRSATINAIARGDHPALGQHS</sequence>
<evidence type="ECO:0000313" key="2">
    <source>
        <dbReference type="EMBL" id="MFC0592133.1"/>
    </source>
</evidence>
<dbReference type="EMBL" id="JBHLTN010000011">
    <property type="protein sequence ID" value="MFC0592133.1"/>
    <property type="molecule type" value="Genomic_DNA"/>
</dbReference>
<comment type="caution">
    <text evidence="2">The sequence shown here is derived from an EMBL/GenBank/DDBJ whole genome shotgun (WGS) entry which is preliminary data.</text>
</comment>
<evidence type="ECO:0000256" key="1">
    <source>
        <dbReference type="SAM" id="SignalP"/>
    </source>
</evidence>
<proteinExistence type="predicted"/>